<proteinExistence type="predicted"/>
<dbReference type="EMBL" id="GG669547">
    <property type="protein sequence ID" value="EIE92715.1"/>
    <property type="molecule type" value="Genomic_DNA"/>
</dbReference>
<dbReference type="RefSeq" id="XP_067528111.1">
    <property type="nucleotide sequence ID" value="XM_067672010.1"/>
</dbReference>
<dbReference type="PANTHER" id="PTHR37984">
    <property type="entry name" value="PROTEIN CBG26694"/>
    <property type="match status" value="1"/>
</dbReference>
<keyword evidence="3" id="KW-0540">Nuclease</keyword>
<sequence length="466" mass="53744">MLNKVLPVDNHQLPLINDIFNSMSGAVIFSTLDLKSAFNQFPVNKDDQIKTTFTAPNNLQYMYRGAPFGISTISQLFSRIMLTLFKDLPYTYLAKSAVYLLGYSISASGKQIDARKLTNIFDWPRPTTQKQVQSFLGFVNYFRQHTPNAALLMAPLDALRCHDEKVKGPFEWTKEHQMHFDSIKHILSSELMLSHPDLSKPFCIATDSSDYSTGCCLYQEFEVTKPNGEISKIKRYIGFMSRSLSRSEKRYSVTMRELLGVVYALTQFHKFIWGTRFTLYTDHKALCYIHSQKNANSMLIKWLDVILDYNFSVIHVPGLENVLPDKLSRLYPPKDTFEHESDIKKGKRLSSYRQNHAISETINTKKKHRAYSKYNAAINIISVIQETTTSDAQKDIIQVKENTDIRDIDYNINDQYLFYVQSAQPLYSDYLTPPLAEHQQLLIDAHNKIGHYGAEQMVKRCYVLVK</sequence>
<dbReference type="eggNOG" id="KOG0017">
    <property type="taxonomic scope" value="Eukaryota"/>
</dbReference>
<dbReference type="Gene3D" id="3.10.10.10">
    <property type="entry name" value="HIV Type 1 Reverse Transcriptase, subunit A, domain 1"/>
    <property type="match status" value="1"/>
</dbReference>
<protein>
    <submittedName>
        <fullName evidence="9">Uncharacterized protein</fullName>
    </submittedName>
</protein>
<feature type="domain" description="Reverse transcriptase" evidence="7">
    <location>
        <begin position="4"/>
        <end position="92"/>
    </location>
</feature>
<name>I1CW85_RHIO9</name>
<evidence type="ECO:0000313" key="10">
    <source>
        <dbReference type="Proteomes" id="UP000009138"/>
    </source>
</evidence>
<evidence type="ECO:0000259" key="8">
    <source>
        <dbReference type="Pfam" id="PF17917"/>
    </source>
</evidence>
<dbReference type="InterPro" id="IPR000477">
    <property type="entry name" value="RT_dom"/>
</dbReference>
<reference evidence="9 10" key="1">
    <citation type="journal article" date="2009" name="PLoS Genet.">
        <title>Genomic analysis of the basal lineage fungus Rhizopus oryzae reveals a whole-genome duplication.</title>
        <authorList>
            <person name="Ma L.-J."/>
            <person name="Ibrahim A.S."/>
            <person name="Skory C."/>
            <person name="Grabherr M.G."/>
            <person name="Burger G."/>
            <person name="Butler M."/>
            <person name="Elias M."/>
            <person name="Idnurm A."/>
            <person name="Lang B.F."/>
            <person name="Sone T."/>
            <person name="Abe A."/>
            <person name="Calvo S.E."/>
            <person name="Corrochano L.M."/>
            <person name="Engels R."/>
            <person name="Fu J."/>
            <person name="Hansberg W."/>
            <person name="Kim J.-M."/>
            <person name="Kodira C.D."/>
            <person name="Koehrsen M.J."/>
            <person name="Liu B."/>
            <person name="Miranda-Saavedra D."/>
            <person name="O'Leary S."/>
            <person name="Ortiz-Castellanos L."/>
            <person name="Poulter R."/>
            <person name="Rodriguez-Romero J."/>
            <person name="Ruiz-Herrera J."/>
            <person name="Shen Y.-Q."/>
            <person name="Zeng Q."/>
            <person name="Galagan J."/>
            <person name="Birren B.W."/>
            <person name="Cuomo C.A."/>
            <person name="Wickes B.L."/>
        </authorList>
    </citation>
    <scope>NUCLEOTIDE SEQUENCE [LARGE SCALE GENOMIC DNA]</scope>
    <source>
        <strain evidence="10">RA 99-880 / ATCC MYA-4621 / FGSC 9543 / NRRL 43880</strain>
    </source>
</reference>
<dbReference type="InterPro" id="IPR043502">
    <property type="entry name" value="DNA/RNA_pol_sf"/>
</dbReference>
<dbReference type="GO" id="GO:0004519">
    <property type="term" value="F:endonuclease activity"/>
    <property type="evidence" value="ECO:0007669"/>
    <property type="project" value="UniProtKB-KW"/>
</dbReference>
<dbReference type="GO" id="GO:0016787">
    <property type="term" value="F:hydrolase activity"/>
    <property type="evidence" value="ECO:0007669"/>
    <property type="project" value="UniProtKB-KW"/>
</dbReference>
<dbReference type="InterPro" id="IPR043128">
    <property type="entry name" value="Rev_trsase/Diguanyl_cyclase"/>
</dbReference>
<dbReference type="InParanoid" id="I1CW85"/>
<dbReference type="Proteomes" id="UP000009138">
    <property type="component" value="Unassembled WGS sequence"/>
</dbReference>
<keyword evidence="2" id="KW-0548">Nucleotidyltransferase</keyword>
<keyword evidence="5" id="KW-0378">Hydrolase</keyword>
<dbReference type="InterPro" id="IPR050951">
    <property type="entry name" value="Retrovirus_Pol_polyprotein"/>
</dbReference>
<evidence type="ECO:0000256" key="3">
    <source>
        <dbReference type="ARBA" id="ARBA00022722"/>
    </source>
</evidence>
<dbReference type="GO" id="GO:0003964">
    <property type="term" value="F:RNA-directed DNA polymerase activity"/>
    <property type="evidence" value="ECO:0007669"/>
    <property type="project" value="UniProtKB-KW"/>
</dbReference>
<dbReference type="CDD" id="cd09274">
    <property type="entry name" value="RNase_HI_RT_Ty3"/>
    <property type="match status" value="1"/>
</dbReference>
<dbReference type="Gene3D" id="3.30.70.270">
    <property type="match status" value="2"/>
</dbReference>
<dbReference type="OMA" id="QIYHIDG"/>
<evidence type="ECO:0000256" key="1">
    <source>
        <dbReference type="ARBA" id="ARBA00022679"/>
    </source>
</evidence>
<organism evidence="9 10">
    <name type="scientific">Rhizopus delemar (strain RA 99-880 / ATCC MYA-4621 / FGSC 9543 / NRRL 43880)</name>
    <name type="common">Mucormycosis agent</name>
    <name type="synonym">Rhizopus arrhizus var. delemar</name>
    <dbReference type="NCBI Taxonomy" id="246409"/>
    <lineage>
        <taxon>Eukaryota</taxon>
        <taxon>Fungi</taxon>
        <taxon>Fungi incertae sedis</taxon>
        <taxon>Mucoromycota</taxon>
        <taxon>Mucoromycotina</taxon>
        <taxon>Mucoromycetes</taxon>
        <taxon>Mucorales</taxon>
        <taxon>Mucorineae</taxon>
        <taxon>Rhizopodaceae</taxon>
        <taxon>Rhizopus</taxon>
    </lineage>
</organism>
<evidence type="ECO:0000259" key="7">
    <source>
        <dbReference type="Pfam" id="PF00078"/>
    </source>
</evidence>
<dbReference type="FunFam" id="3.30.70.270:FF:000020">
    <property type="entry name" value="Transposon Tf2-6 polyprotein-like Protein"/>
    <property type="match status" value="1"/>
</dbReference>
<evidence type="ECO:0000256" key="5">
    <source>
        <dbReference type="ARBA" id="ARBA00022801"/>
    </source>
</evidence>
<dbReference type="AlphaFoldDB" id="I1CW85"/>
<accession>I1CW85</accession>
<gene>
    <name evidence="9" type="ORF">RO3G_17427</name>
</gene>
<evidence type="ECO:0000256" key="4">
    <source>
        <dbReference type="ARBA" id="ARBA00022759"/>
    </source>
</evidence>
<keyword evidence="10" id="KW-1185">Reference proteome</keyword>
<evidence type="ECO:0000256" key="2">
    <source>
        <dbReference type="ARBA" id="ARBA00022695"/>
    </source>
</evidence>
<dbReference type="GeneID" id="93624391"/>
<keyword evidence="4" id="KW-0255">Endonuclease</keyword>
<dbReference type="PANTHER" id="PTHR37984:SF5">
    <property type="entry name" value="PROTEIN NYNRIN-LIKE"/>
    <property type="match status" value="1"/>
</dbReference>
<dbReference type="InterPro" id="IPR041373">
    <property type="entry name" value="RT_RNaseH"/>
</dbReference>
<feature type="domain" description="Reverse transcriptase RNase H-like" evidence="8">
    <location>
        <begin position="197"/>
        <end position="309"/>
    </location>
</feature>
<dbReference type="STRING" id="246409.I1CW85"/>
<evidence type="ECO:0000313" key="9">
    <source>
        <dbReference type="EMBL" id="EIE92715.1"/>
    </source>
</evidence>
<dbReference type="SUPFAM" id="SSF56672">
    <property type="entry name" value="DNA/RNA polymerases"/>
    <property type="match status" value="1"/>
</dbReference>
<evidence type="ECO:0000256" key="6">
    <source>
        <dbReference type="ARBA" id="ARBA00022918"/>
    </source>
</evidence>
<dbReference type="VEuPathDB" id="FungiDB:RO3G_17427"/>
<keyword evidence="6" id="KW-0695">RNA-directed DNA polymerase</keyword>
<keyword evidence="1" id="KW-0808">Transferase</keyword>
<dbReference type="Pfam" id="PF17917">
    <property type="entry name" value="RT_RNaseH"/>
    <property type="match status" value="1"/>
</dbReference>
<dbReference type="Pfam" id="PF00078">
    <property type="entry name" value="RVT_1"/>
    <property type="match status" value="1"/>
</dbReference>